<proteinExistence type="predicted"/>
<sequence>MSIDRTLRSVVRTGVVPVLLLAATAASGTAAAAAGPDFQYVGQDDRVHGLSAPRGCVAAEGGGGRAVTNHGRATATLYREPHCAGAPVAVLRPGTVTPVRPYFASVRFSVTR</sequence>
<feature type="signal peptide" evidence="1">
    <location>
        <begin position="1"/>
        <end position="32"/>
    </location>
</feature>
<name>A0ABQ3ESN1_9ACTN</name>
<evidence type="ECO:0000256" key="1">
    <source>
        <dbReference type="SAM" id="SignalP"/>
    </source>
</evidence>
<evidence type="ECO:0000313" key="3">
    <source>
        <dbReference type="Proteomes" id="UP000642673"/>
    </source>
</evidence>
<dbReference type="EMBL" id="BMVP01000004">
    <property type="protein sequence ID" value="GHB58071.1"/>
    <property type="molecule type" value="Genomic_DNA"/>
</dbReference>
<gene>
    <name evidence="2" type="ORF">GCM10010347_30310</name>
</gene>
<feature type="chain" id="PRO_5045079280" description="Secreted protein" evidence="1">
    <location>
        <begin position="33"/>
        <end position="112"/>
    </location>
</feature>
<evidence type="ECO:0008006" key="4">
    <source>
        <dbReference type="Google" id="ProtNLM"/>
    </source>
</evidence>
<reference evidence="3" key="1">
    <citation type="journal article" date="2019" name="Int. J. Syst. Evol. Microbiol.">
        <title>The Global Catalogue of Microorganisms (GCM) 10K type strain sequencing project: providing services to taxonomists for standard genome sequencing and annotation.</title>
        <authorList>
            <consortium name="The Broad Institute Genomics Platform"/>
            <consortium name="The Broad Institute Genome Sequencing Center for Infectious Disease"/>
            <person name="Wu L."/>
            <person name="Ma J."/>
        </authorList>
    </citation>
    <scope>NUCLEOTIDE SEQUENCE [LARGE SCALE GENOMIC DNA]</scope>
    <source>
        <strain evidence="3">JCM 4738</strain>
    </source>
</reference>
<keyword evidence="3" id="KW-1185">Reference proteome</keyword>
<organism evidence="2 3">
    <name type="scientific">Streptomyces cirratus</name>
    <dbReference type="NCBI Taxonomy" id="68187"/>
    <lineage>
        <taxon>Bacteria</taxon>
        <taxon>Bacillati</taxon>
        <taxon>Actinomycetota</taxon>
        <taxon>Actinomycetes</taxon>
        <taxon>Kitasatosporales</taxon>
        <taxon>Streptomycetaceae</taxon>
        <taxon>Streptomyces</taxon>
    </lineage>
</organism>
<protein>
    <recommendedName>
        <fullName evidence="4">Secreted protein</fullName>
    </recommendedName>
</protein>
<comment type="caution">
    <text evidence="2">The sequence shown here is derived from an EMBL/GenBank/DDBJ whole genome shotgun (WGS) entry which is preliminary data.</text>
</comment>
<evidence type="ECO:0000313" key="2">
    <source>
        <dbReference type="EMBL" id="GHB58071.1"/>
    </source>
</evidence>
<dbReference type="Proteomes" id="UP000642673">
    <property type="component" value="Unassembled WGS sequence"/>
</dbReference>
<dbReference type="RefSeq" id="WP_190184622.1">
    <property type="nucleotide sequence ID" value="NZ_BMVP01000004.1"/>
</dbReference>
<keyword evidence="1" id="KW-0732">Signal</keyword>
<accession>A0ABQ3ESN1</accession>